<reference evidence="1 2" key="1">
    <citation type="submission" date="2024-06" db="EMBL/GenBank/DDBJ databases">
        <title>The Natural Products Discovery Center: Release of the First 8490 Sequenced Strains for Exploring Actinobacteria Biosynthetic Diversity.</title>
        <authorList>
            <person name="Kalkreuter E."/>
            <person name="Kautsar S.A."/>
            <person name="Yang D."/>
            <person name="Bader C.D."/>
            <person name="Teijaro C.N."/>
            <person name="Fluegel L."/>
            <person name="Davis C.M."/>
            <person name="Simpson J.R."/>
            <person name="Lauterbach L."/>
            <person name="Steele A.D."/>
            <person name="Gui C."/>
            <person name="Meng S."/>
            <person name="Li G."/>
            <person name="Viehrig K."/>
            <person name="Ye F."/>
            <person name="Su P."/>
            <person name="Kiefer A.F."/>
            <person name="Nichols A."/>
            <person name="Cepeda A.J."/>
            <person name="Yan W."/>
            <person name="Fan B."/>
            <person name="Jiang Y."/>
            <person name="Adhikari A."/>
            <person name="Zheng C.-J."/>
            <person name="Schuster L."/>
            <person name="Cowan T.M."/>
            <person name="Smanski M.J."/>
            <person name="Chevrette M.G."/>
            <person name="De Carvalho L.P.S."/>
            <person name="Shen B."/>
        </authorList>
    </citation>
    <scope>NUCLEOTIDE SEQUENCE [LARGE SCALE GENOMIC DNA]</scope>
    <source>
        <strain evidence="1 2">NPDC045974</strain>
    </source>
</reference>
<organism evidence="1 2">
    <name type="scientific">Streptomyces narbonensis</name>
    <dbReference type="NCBI Taxonomy" id="67333"/>
    <lineage>
        <taxon>Bacteria</taxon>
        <taxon>Bacillati</taxon>
        <taxon>Actinomycetota</taxon>
        <taxon>Actinomycetes</taxon>
        <taxon>Kitasatosporales</taxon>
        <taxon>Streptomycetaceae</taxon>
        <taxon>Streptomyces</taxon>
    </lineage>
</organism>
<accession>A0ABV3CFL8</accession>
<dbReference type="RefSeq" id="WP_358476210.1">
    <property type="nucleotide sequence ID" value="NZ_JBEZAE010000015.1"/>
</dbReference>
<keyword evidence="2" id="KW-1185">Reference proteome</keyword>
<gene>
    <name evidence="1" type="ORF">AB0A88_22610</name>
</gene>
<name>A0ABV3CFL8_9ACTN</name>
<evidence type="ECO:0000313" key="1">
    <source>
        <dbReference type="EMBL" id="MEU7072918.1"/>
    </source>
</evidence>
<comment type="caution">
    <text evidence="1">The sequence shown here is derived from an EMBL/GenBank/DDBJ whole genome shotgun (WGS) entry which is preliminary data.</text>
</comment>
<dbReference type="Proteomes" id="UP001551329">
    <property type="component" value="Unassembled WGS sequence"/>
</dbReference>
<evidence type="ECO:0000313" key="2">
    <source>
        <dbReference type="Proteomes" id="UP001551329"/>
    </source>
</evidence>
<dbReference type="EMBL" id="JBEZAE010000015">
    <property type="protein sequence ID" value="MEU7072918.1"/>
    <property type="molecule type" value="Genomic_DNA"/>
</dbReference>
<sequence>MTAWTAETPHAPVVVRHRTGQGIGFADEGPFDRDADGVLWIRQPIARGSGQPLFPTVHALRQRRAVSRMLCQVCDADTLEQDPERQLFVLKDVGRPVEEGELTTAAPVCPPCALIAVEHCPHLRKHVAAWVERPLPWGVAGIPYDRHTLQPVPGDDLTKVAYGDPARHWLVATRQVLSLNGCTAVSADTGYLLPAGGVVGSRRQLPREAVTT</sequence>
<proteinExistence type="predicted"/>
<protein>
    <submittedName>
        <fullName evidence="1">Uncharacterized protein</fullName>
    </submittedName>
</protein>